<protein>
    <submittedName>
        <fullName evidence="1">HEXXH motif-containing protein</fullName>
    </submittedName>
</protein>
<comment type="caution">
    <text evidence="1">The sequence shown here is derived from an EMBL/GenBank/DDBJ whole genome shotgun (WGS) entry which is preliminary data.</text>
</comment>
<keyword evidence="2" id="KW-1185">Reference proteome</keyword>
<dbReference type="EMBL" id="QQAZ01000007">
    <property type="protein sequence ID" value="RDI48985.1"/>
    <property type="molecule type" value="Genomic_DNA"/>
</dbReference>
<reference evidence="1 2" key="1">
    <citation type="submission" date="2018-07" db="EMBL/GenBank/DDBJ databases">
        <title>Genomic Encyclopedia of Type Strains, Phase IV (KMG-IV): sequencing the most valuable type-strain genomes for metagenomic binning, comparative biology and taxonomic classification.</title>
        <authorList>
            <person name="Goeker M."/>
        </authorList>
    </citation>
    <scope>NUCLEOTIDE SEQUENCE [LARGE SCALE GENOMIC DNA]</scope>
    <source>
        <strain evidence="1 2">DSM 44952</strain>
    </source>
</reference>
<dbReference type="Proteomes" id="UP000255355">
    <property type="component" value="Unassembled WGS sequence"/>
</dbReference>
<evidence type="ECO:0000313" key="2">
    <source>
        <dbReference type="Proteomes" id="UP000255355"/>
    </source>
</evidence>
<dbReference type="NCBIfam" id="TIGR04267">
    <property type="entry name" value="mod_HExxH"/>
    <property type="match status" value="1"/>
</dbReference>
<sequence>MVSGTGSGAEPDVVSVSDADIDALAVLADAPGTLALLQRARASRNLAFLAAVLRDGPDDPQRRIARAGFDTLVTVQRHDPEVVRNTVQHPRFGAWVAVCAAGLGDGREGSDEVPIAHLASFAAGAAMRARIDFDLEVPQVGDAVVVPGLGCWTGRAGDTARVRYCGTAEPLLAGRRWTPLRWLTARPPAGAVSIEFDDLPPTPSAWPDIAPVHPDQRWKPWSDSEFGAWQRLFDESVRLLDTAVPELAAPLSRGFQAVLPRSRDTCPFRSSTLADSFGAAAMVLPADTVAAATGLLHEFQHSKLSALMEIVPLIETDGPAALPSPWRREPRPTSAVLHGIYAHLAVGRLWGRLAANGIAESVPDTAEVRDQTLAACDTLLESDRLTPAGRRFVTLMRRAAVTDPDGRAAVPTVRWE</sequence>
<evidence type="ECO:0000313" key="1">
    <source>
        <dbReference type="EMBL" id="RDI48985.1"/>
    </source>
</evidence>
<dbReference type="AlphaFoldDB" id="A0A370GZA8"/>
<name>A0A370GZA8_9NOCA</name>
<dbReference type="STRING" id="1210089.GCA_001613165_00600"/>
<gene>
    <name evidence="1" type="ORF">DFR68_107110</name>
</gene>
<dbReference type="InterPro" id="IPR026337">
    <property type="entry name" value="AKG_HExxH"/>
</dbReference>
<accession>A0A370GZA8</accession>
<organism evidence="1 2">
    <name type="scientific">Nocardia mexicana</name>
    <dbReference type="NCBI Taxonomy" id="279262"/>
    <lineage>
        <taxon>Bacteria</taxon>
        <taxon>Bacillati</taxon>
        <taxon>Actinomycetota</taxon>
        <taxon>Actinomycetes</taxon>
        <taxon>Mycobacteriales</taxon>
        <taxon>Nocardiaceae</taxon>
        <taxon>Nocardia</taxon>
    </lineage>
</organism>
<proteinExistence type="predicted"/>